<evidence type="ECO:0000256" key="6">
    <source>
        <dbReference type="ARBA" id="ARBA00022989"/>
    </source>
</evidence>
<proteinExistence type="inferred from homology"/>
<feature type="transmembrane region" description="Helical" evidence="8">
    <location>
        <begin position="153"/>
        <end position="174"/>
    </location>
</feature>
<reference evidence="9" key="1">
    <citation type="journal article" date="2023" name="Front. Microbiol.">
        <title>Genomic diversity and taxonomic marker for Arcobacter species.</title>
        <authorList>
            <person name="Zhou G."/>
            <person name="Gu Y."/>
            <person name="Wang H."/>
            <person name="Chen X."/>
            <person name="Zhang X."/>
            <person name="Shao Z."/>
            <person name="Yan X."/>
            <person name="Zhang J."/>
            <person name="Zhang M."/>
        </authorList>
    </citation>
    <scope>NUCLEOTIDE SEQUENCE</scope>
    <source>
        <strain evidence="9">BJSY19SF1-2</strain>
    </source>
</reference>
<protein>
    <submittedName>
        <fullName evidence="9">AzlC family ABC transporter permease</fullName>
    </submittedName>
</protein>
<dbReference type="PANTHER" id="PTHR34979">
    <property type="entry name" value="INNER MEMBRANE PROTEIN YGAZ"/>
    <property type="match status" value="1"/>
</dbReference>
<keyword evidence="7 8" id="KW-0472">Membrane</keyword>
<dbReference type="Pfam" id="PF03591">
    <property type="entry name" value="AzlC"/>
    <property type="match status" value="1"/>
</dbReference>
<dbReference type="InterPro" id="IPR011606">
    <property type="entry name" value="Brnchd-chn_aa_trnsp_permease"/>
</dbReference>
<dbReference type="AlphaFoldDB" id="A0AAW9D9K7"/>
<evidence type="ECO:0000256" key="8">
    <source>
        <dbReference type="SAM" id="Phobius"/>
    </source>
</evidence>
<keyword evidence="4" id="KW-1003">Cell membrane</keyword>
<feature type="transmembrane region" description="Helical" evidence="8">
    <location>
        <begin position="181"/>
        <end position="196"/>
    </location>
</feature>
<gene>
    <name evidence="9" type="ORF">Q6A80_03700</name>
</gene>
<evidence type="ECO:0000256" key="3">
    <source>
        <dbReference type="ARBA" id="ARBA00022448"/>
    </source>
</evidence>
<reference evidence="9" key="2">
    <citation type="submission" date="2023-07" db="EMBL/GenBank/DDBJ databases">
        <authorList>
            <person name="Zhang M."/>
            <person name="Zhou G."/>
        </authorList>
    </citation>
    <scope>NUCLEOTIDE SEQUENCE</scope>
    <source>
        <strain evidence="9">BJSY19SF1-2</strain>
    </source>
</reference>
<feature type="transmembrane region" description="Helical" evidence="8">
    <location>
        <begin position="125"/>
        <end position="147"/>
    </location>
</feature>
<dbReference type="Proteomes" id="UP001283691">
    <property type="component" value="Unassembled WGS sequence"/>
</dbReference>
<comment type="similarity">
    <text evidence="2">Belongs to the AzlC family.</text>
</comment>
<feature type="transmembrane region" description="Helical" evidence="8">
    <location>
        <begin position="12"/>
        <end position="33"/>
    </location>
</feature>
<evidence type="ECO:0000256" key="4">
    <source>
        <dbReference type="ARBA" id="ARBA00022475"/>
    </source>
</evidence>
<organism evidence="9 10">
    <name type="scientific">Aliarcobacter skirrowii</name>
    <dbReference type="NCBI Taxonomy" id="28200"/>
    <lineage>
        <taxon>Bacteria</taxon>
        <taxon>Pseudomonadati</taxon>
        <taxon>Campylobacterota</taxon>
        <taxon>Epsilonproteobacteria</taxon>
        <taxon>Campylobacterales</taxon>
        <taxon>Arcobacteraceae</taxon>
        <taxon>Aliarcobacter</taxon>
    </lineage>
</organism>
<accession>A0AAW9D9K7</accession>
<comment type="caution">
    <text evidence="9">The sequence shown here is derived from an EMBL/GenBank/DDBJ whole genome shotgun (WGS) entry which is preliminary data.</text>
</comment>
<keyword evidence="6 8" id="KW-1133">Transmembrane helix</keyword>
<dbReference type="PANTHER" id="PTHR34979:SF1">
    <property type="entry name" value="INNER MEMBRANE PROTEIN YGAZ"/>
    <property type="match status" value="1"/>
</dbReference>
<dbReference type="GO" id="GO:1903785">
    <property type="term" value="P:L-valine transmembrane transport"/>
    <property type="evidence" value="ECO:0007669"/>
    <property type="project" value="TreeGrafter"/>
</dbReference>
<evidence type="ECO:0000313" key="10">
    <source>
        <dbReference type="Proteomes" id="UP001283691"/>
    </source>
</evidence>
<keyword evidence="5 8" id="KW-0812">Transmembrane</keyword>
<dbReference type="RefSeq" id="WP_066356359.1">
    <property type="nucleotide sequence ID" value="NZ_JAUQUM010000001.1"/>
</dbReference>
<dbReference type="GO" id="GO:0005886">
    <property type="term" value="C:plasma membrane"/>
    <property type="evidence" value="ECO:0007669"/>
    <property type="project" value="UniProtKB-SubCell"/>
</dbReference>
<evidence type="ECO:0000256" key="1">
    <source>
        <dbReference type="ARBA" id="ARBA00004651"/>
    </source>
</evidence>
<evidence type="ECO:0000256" key="2">
    <source>
        <dbReference type="ARBA" id="ARBA00010735"/>
    </source>
</evidence>
<sequence length="222" mass="25105">MSYIDIIKITSPIFFGYIPLGMAFGIFSVSSGISWQFSTLMSALIYAGSAEFLVVAFILSSATLLEVFFTIFLVNFRHFFYGISMLNNYEHIKGFLKKYSIFGLTDETFALLKLIDIDNCSKQKVYPIIIALSQLYWVGGVFLGAYFTQFLDFNSTGLSFMLTSLFVVLSIELYKKTKSKKILLVAVILGVFGLFLPKEYALIITLSLAAFFLILFKNRIKI</sequence>
<evidence type="ECO:0000256" key="7">
    <source>
        <dbReference type="ARBA" id="ARBA00023136"/>
    </source>
</evidence>
<evidence type="ECO:0000313" key="9">
    <source>
        <dbReference type="EMBL" id="MDX4068822.1"/>
    </source>
</evidence>
<feature type="transmembrane region" description="Helical" evidence="8">
    <location>
        <begin position="53"/>
        <end position="76"/>
    </location>
</feature>
<evidence type="ECO:0000256" key="5">
    <source>
        <dbReference type="ARBA" id="ARBA00022692"/>
    </source>
</evidence>
<feature type="transmembrane region" description="Helical" evidence="8">
    <location>
        <begin position="202"/>
        <end position="220"/>
    </location>
</feature>
<name>A0AAW9D9K7_9BACT</name>
<dbReference type="EMBL" id="JAUQUR010000001">
    <property type="protein sequence ID" value="MDX4068822.1"/>
    <property type="molecule type" value="Genomic_DNA"/>
</dbReference>
<keyword evidence="3" id="KW-0813">Transport</keyword>
<comment type="subcellular location">
    <subcellularLocation>
        <location evidence="1">Cell membrane</location>
        <topology evidence="1">Multi-pass membrane protein</topology>
    </subcellularLocation>
</comment>